<feature type="repeat" description="PPR" evidence="2">
    <location>
        <begin position="72"/>
        <end position="106"/>
    </location>
</feature>
<dbReference type="PANTHER" id="PTHR47926:SF438">
    <property type="entry name" value="PENTATRICOPEPTIDE REPEAT-CONTAINING PROTEIN"/>
    <property type="match status" value="1"/>
</dbReference>
<protein>
    <submittedName>
        <fullName evidence="3">Pentatricopeptide repeat-containing protein</fullName>
    </submittedName>
</protein>
<name>A0AAD7Q0G6_QUISA</name>
<dbReference type="EMBL" id="JARAOO010000004">
    <property type="protein sequence ID" value="KAJ7972478.1"/>
    <property type="molecule type" value="Genomic_DNA"/>
</dbReference>
<dbReference type="InterPro" id="IPR002885">
    <property type="entry name" value="PPR_rpt"/>
</dbReference>
<dbReference type="InterPro" id="IPR011990">
    <property type="entry name" value="TPR-like_helical_dom_sf"/>
</dbReference>
<dbReference type="PANTHER" id="PTHR47926">
    <property type="entry name" value="PENTATRICOPEPTIDE REPEAT-CONTAINING PROTEIN"/>
    <property type="match status" value="1"/>
</dbReference>
<feature type="repeat" description="PPR" evidence="2">
    <location>
        <begin position="37"/>
        <end position="71"/>
    </location>
</feature>
<sequence>MGFHSYIHISNALISMYCKCGAIQDAFCMFQKMDNKNVVSWNSMIAGYAQHGLALEAINLFQEMKWQGITPDSITYLGVLSSCRRAGLVEEGRLYFSSMVQHGMQPELDHNSCVVDLLGRAELLQEAQYFVVNMPVSPNAILSGSLLSSRRLHGSVWIGIQAAESRILLEQGCSATLIQLAKLYASIGWWDQVARVRKLMKDKELKTNRGCSWIEVKNKVYQFGAEDRGNANMTESLLLMDSLIDHMTSLGYQPEVHDEEIEDA</sequence>
<dbReference type="InterPro" id="IPR046960">
    <property type="entry name" value="PPR_At4g14850-like_plant"/>
</dbReference>
<dbReference type="PROSITE" id="PS51375">
    <property type="entry name" value="PPR"/>
    <property type="match status" value="2"/>
</dbReference>
<evidence type="ECO:0000256" key="1">
    <source>
        <dbReference type="ARBA" id="ARBA00022737"/>
    </source>
</evidence>
<comment type="caution">
    <text evidence="3">The sequence shown here is derived from an EMBL/GenBank/DDBJ whole genome shotgun (WGS) entry which is preliminary data.</text>
</comment>
<accession>A0AAD7Q0G6</accession>
<organism evidence="3 4">
    <name type="scientific">Quillaja saponaria</name>
    <name type="common">Soap bark tree</name>
    <dbReference type="NCBI Taxonomy" id="32244"/>
    <lineage>
        <taxon>Eukaryota</taxon>
        <taxon>Viridiplantae</taxon>
        <taxon>Streptophyta</taxon>
        <taxon>Embryophyta</taxon>
        <taxon>Tracheophyta</taxon>
        <taxon>Spermatophyta</taxon>
        <taxon>Magnoliopsida</taxon>
        <taxon>eudicotyledons</taxon>
        <taxon>Gunneridae</taxon>
        <taxon>Pentapetalae</taxon>
        <taxon>rosids</taxon>
        <taxon>fabids</taxon>
        <taxon>Fabales</taxon>
        <taxon>Quillajaceae</taxon>
        <taxon>Quillaja</taxon>
    </lineage>
</organism>
<dbReference type="Pfam" id="PF20431">
    <property type="entry name" value="E_motif"/>
    <property type="match status" value="1"/>
</dbReference>
<evidence type="ECO:0000313" key="4">
    <source>
        <dbReference type="Proteomes" id="UP001163823"/>
    </source>
</evidence>
<gene>
    <name evidence="3" type="ORF">O6P43_010357</name>
</gene>
<dbReference type="KEGG" id="qsa:O6P43_010357"/>
<dbReference type="Pfam" id="PF13041">
    <property type="entry name" value="PPR_2"/>
    <property type="match status" value="1"/>
</dbReference>
<keyword evidence="4" id="KW-1185">Reference proteome</keyword>
<keyword evidence="1" id="KW-0677">Repeat</keyword>
<evidence type="ECO:0000313" key="3">
    <source>
        <dbReference type="EMBL" id="KAJ7972478.1"/>
    </source>
</evidence>
<dbReference type="NCBIfam" id="TIGR00756">
    <property type="entry name" value="PPR"/>
    <property type="match status" value="3"/>
</dbReference>
<proteinExistence type="predicted"/>
<dbReference type="AlphaFoldDB" id="A0AAD7Q0G6"/>
<dbReference type="Proteomes" id="UP001163823">
    <property type="component" value="Chromosome 4"/>
</dbReference>
<reference evidence="3" key="1">
    <citation type="journal article" date="2023" name="Science">
        <title>Elucidation of the pathway for biosynthesis of saponin adjuvants from the soapbark tree.</title>
        <authorList>
            <person name="Reed J."/>
            <person name="Orme A."/>
            <person name="El-Demerdash A."/>
            <person name="Owen C."/>
            <person name="Martin L.B.B."/>
            <person name="Misra R.C."/>
            <person name="Kikuchi S."/>
            <person name="Rejzek M."/>
            <person name="Martin A.C."/>
            <person name="Harkess A."/>
            <person name="Leebens-Mack J."/>
            <person name="Louveau T."/>
            <person name="Stephenson M.J."/>
            <person name="Osbourn A."/>
        </authorList>
    </citation>
    <scope>NUCLEOTIDE SEQUENCE</scope>
    <source>
        <strain evidence="3">S10</strain>
    </source>
</reference>
<dbReference type="GO" id="GO:0003723">
    <property type="term" value="F:RNA binding"/>
    <property type="evidence" value="ECO:0007669"/>
    <property type="project" value="InterPro"/>
</dbReference>
<dbReference type="FunFam" id="1.25.40.10:FF:000090">
    <property type="entry name" value="Pentatricopeptide repeat-containing protein, chloroplastic"/>
    <property type="match status" value="1"/>
</dbReference>
<dbReference type="Gene3D" id="1.25.40.10">
    <property type="entry name" value="Tetratricopeptide repeat domain"/>
    <property type="match status" value="2"/>
</dbReference>
<dbReference type="InterPro" id="IPR046848">
    <property type="entry name" value="E_motif"/>
</dbReference>
<evidence type="ECO:0000256" key="2">
    <source>
        <dbReference type="PROSITE-ProRule" id="PRU00708"/>
    </source>
</evidence>
<dbReference type="GO" id="GO:0009451">
    <property type="term" value="P:RNA modification"/>
    <property type="evidence" value="ECO:0007669"/>
    <property type="project" value="InterPro"/>
</dbReference>